<feature type="compositionally biased region" description="Polar residues" evidence="1">
    <location>
        <begin position="56"/>
        <end position="68"/>
    </location>
</feature>
<feature type="region of interest" description="Disordered" evidence="1">
    <location>
        <begin position="31"/>
        <end position="92"/>
    </location>
</feature>
<dbReference type="AlphaFoldDB" id="A0AAD9CZ95"/>
<proteinExistence type="predicted"/>
<evidence type="ECO:0000256" key="1">
    <source>
        <dbReference type="SAM" id="MobiDB-lite"/>
    </source>
</evidence>
<dbReference type="PANTHER" id="PTHR21377">
    <property type="entry name" value="PROTEIN FAM210B, MITOCHONDRIAL"/>
    <property type="match status" value="1"/>
</dbReference>
<gene>
    <name evidence="3" type="ORF">DB88DRAFT_494625</name>
</gene>
<name>A0AAD9CZ95_PAPLA</name>
<accession>A0AAD9CZ95</accession>
<dbReference type="Proteomes" id="UP001182556">
    <property type="component" value="Unassembled WGS sequence"/>
</dbReference>
<sequence>MSMPRLLRPLRSSIAGPSTFRPILLTAPRRFTTSRPATAVTAATSTTPSHSSPLAQSNPSPAQPSKNQPPEHEADSDEPSSDGQGGSPPPKSAYARFKLLTKKYGWYALGMYTLLSTVDFSLTYLTVHALGVERIEPLWTAGLYRFRVLRHGVEEADRLQAETERSRIEDKRREVEERKEGKKSGGYWGSRAFWAEVVLAYGIHKTALLPFRAGLTVAWTPKVVNWLASRGWIGKGGFGRAASHAKGKVKDASERVKAAAGRE</sequence>
<dbReference type="InterPro" id="IPR009688">
    <property type="entry name" value="FAM210A/B-like_dom"/>
</dbReference>
<protein>
    <submittedName>
        <fullName evidence="3">Peptide alpha-N-acetyltransferase</fullName>
    </submittedName>
</protein>
<dbReference type="PANTHER" id="PTHR21377:SF0">
    <property type="entry name" value="PROTEIN FAM210B, MITOCHONDRIAL"/>
    <property type="match status" value="1"/>
</dbReference>
<evidence type="ECO:0000259" key="2">
    <source>
        <dbReference type="Pfam" id="PF06916"/>
    </source>
</evidence>
<feature type="compositionally biased region" description="Low complexity" evidence="1">
    <location>
        <begin position="33"/>
        <end position="55"/>
    </location>
</feature>
<reference evidence="3" key="1">
    <citation type="submission" date="2023-02" db="EMBL/GenBank/DDBJ databases">
        <title>Identification and recombinant expression of a fungal hydrolase from Papiliotrema laurentii that hydrolyzes apple cutin and clears colloidal polyester polyurethane.</title>
        <authorList>
            <consortium name="DOE Joint Genome Institute"/>
            <person name="Roman V.A."/>
            <person name="Bojanowski C."/>
            <person name="Crable B.R."/>
            <person name="Wagner D.N."/>
            <person name="Hung C.S."/>
            <person name="Nadeau L.J."/>
            <person name="Schratz L."/>
            <person name="Haridas S."/>
            <person name="Pangilinan J."/>
            <person name="Lipzen A."/>
            <person name="Na H."/>
            <person name="Yan M."/>
            <person name="Ng V."/>
            <person name="Grigoriev I.V."/>
            <person name="Spatafora J.W."/>
            <person name="Barlow D."/>
            <person name="Biffinger J."/>
            <person name="Kelley-Loughnane N."/>
            <person name="Varaljay V.A."/>
            <person name="Crookes-Goodson W.J."/>
        </authorList>
    </citation>
    <scope>NUCLEOTIDE SEQUENCE</scope>
    <source>
        <strain evidence="3">5307AH</strain>
    </source>
</reference>
<dbReference type="Pfam" id="PF06916">
    <property type="entry name" value="FAM210A-B_dom"/>
    <property type="match status" value="1"/>
</dbReference>
<organism evidence="3 4">
    <name type="scientific">Papiliotrema laurentii</name>
    <name type="common">Cryptococcus laurentii</name>
    <dbReference type="NCBI Taxonomy" id="5418"/>
    <lineage>
        <taxon>Eukaryota</taxon>
        <taxon>Fungi</taxon>
        <taxon>Dikarya</taxon>
        <taxon>Basidiomycota</taxon>
        <taxon>Agaricomycotina</taxon>
        <taxon>Tremellomycetes</taxon>
        <taxon>Tremellales</taxon>
        <taxon>Rhynchogastremaceae</taxon>
        <taxon>Papiliotrema</taxon>
    </lineage>
</organism>
<keyword evidence="4" id="KW-1185">Reference proteome</keyword>
<feature type="domain" description="DUF1279" evidence="2">
    <location>
        <begin position="96"/>
        <end position="221"/>
    </location>
</feature>
<evidence type="ECO:0000313" key="3">
    <source>
        <dbReference type="EMBL" id="KAK1923318.1"/>
    </source>
</evidence>
<dbReference type="GO" id="GO:0005739">
    <property type="term" value="C:mitochondrion"/>
    <property type="evidence" value="ECO:0007669"/>
    <property type="project" value="TreeGrafter"/>
</dbReference>
<dbReference type="InterPro" id="IPR045866">
    <property type="entry name" value="FAM210A/B-like"/>
</dbReference>
<comment type="caution">
    <text evidence="3">The sequence shown here is derived from an EMBL/GenBank/DDBJ whole genome shotgun (WGS) entry which is preliminary data.</text>
</comment>
<evidence type="ECO:0000313" key="4">
    <source>
        <dbReference type="Proteomes" id="UP001182556"/>
    </source>
</evidence>
<dbReference type="EMBL" id="JAODAN010000007">
    <property type="protein sequence ID" value="KAK1923318.1"/>
    <property type="molecule type" value="Genomic_DNA"/>
</dbReference>